<sequence length="141" mass="15827">MTYAVLDDQSTDVFVTDSLLDELDVSGQEINVQVNTIVGTNTLQMRKVSGLQIQDVNAEHSPVKVPYAYAQESIPATHHDIATPDITRQWEHLKVIVDKISYQPQIGIGMLIGRNIPTAFQPLKVIYGEEDEPWAEKYKFG</sequence>
<protein>
    <submittedName>
        <fullName evidence="1">Uncharacterized protein</fullName>
    </submittedName>
</protein>
<keyword evidence="2" id="KW-1185">Reference proteome</keyword>
<comment type="caution">
    <text evidence="1">The sequence shown here is derived from an EMBL/GenBank/DDBJ whole genome shotgun (WGS) entry which is preliminary data.</text>
</comment>
<dbReference type="AlphaFoldDB" id="A0AAD9PVY9"/>
<reference evidence="1" key="1">
    <citation type="journal article" date="2023" name="G3 (Bethesda)">
        <title>Whole genome assembly and annotation of the endangered Caribbean coral Acropora cervicornis.</title>
        <authorList>
            <person name="Selwyn J.D."/>
            <person name="Vollmer S.V."/>
        </authorList>
    </citation>
    <scope>NUCLEOTIDE SEQUENCE</scope>
    <source>
        <strain evidence="1">K2</strain>
    </source>
</reference>
<accession>A0AAD9PVY9</accession>
<evidence type="ECO:0000313" key="1">
    <source>
        <dbReference type="EMBL" id="KAK2550107.1"/>
    </source>
</evidence>
<gene>
    <name evidence="1" type="ORF">P5673_029299</name>
</gene>
<dbReference type="Proteomes" id="UP001249851">
    <property type="component" value="Unassembled WGS sequence"/>
</dbReference>
<organism evidence="1 2">
    <name type="scientific">Acropora cervicornis</name>
    <name type="common">Staghorn coral</name>
    <dbReference type="NCBI Taxonomy" id="6130"/>
    <lineage>
        <taxon>Eukaryota</taxon>
        <taxon>Metazoa</taxon>
        <taxon>Cnidaria</taxon>
        <taxon>Anthozoa</taxon>
        <taxon>Hexacorallia</taxon>
        <taxon>Scleractinia</taxon>
        <taxon>Astrocoeniina</taxon>
        <taxon>Acroporidae</taxon>
        <taxon>Acropora</taxon>
    </lineage>
</organism>
<dbReference type="PANTHER" id="PTHR47331:SF4">
    <property type="entry name" value="PEPTIDASE S1 DOMAIN-CONTAINING PROTEIN"/>
    <property type="match status" value="1"/>
</dbReference>
<dbReference type="EMBL" id="JARQWQ010000115">
    <property type="protein sequence ID" value="KAK2550107.1"/>
    <property type="molecule type" value="Genomic_DNA"/>
</dbReference>
<name>A0AAD9PVY9_ACRCE</name>
<proteinExistence type="predicted"/>
<dbReference type="PANTHER" id="PTHR47331">
    <property type="entry name" value="PHD-TYPE DOMAIN-CONTAINING PROTEIN"/>
    <property type="match status" value="1"/>
</dbReference>
<evidence type="ECO:0000313" key="2">
    <source>
        <dbReference type="Proteomes" id="UP001249851"/>
    </source>
</evidence>
<reference evidence="1" key="2">
    <citation type="journal article" date="2023" name="Science">
        <title>Genomic signatures of disease resistance in endangered staghorn corals.</title>
        <authorList>
            <person name="Vollmer S.V."/>
            <person name="Selwyn J.D."/>
            <person name="Despard B.A."/>
            <person name="Roesel C.L."/>
        </authorList>
    </citation>
    <scope>NUCLEOTIDE SEQUENCE</scope>
    <source>
        <strain evidence="1">K2</strain>
    </source>
</reference>